<evidence type="ECO:0000313" key="4">
    <source>
        <dbReference type="EMBL" id="WAQ90491.1"/>
    </source>
</evidence>
<dbReference type="SMART" id="SM00178">
    <property type="entry name" value="SAR"/>
    <property type="match status" value="1"/>
</dbReference>
<organism evidence="4 5">
    <name type="scientific">Puccinia triticina</name>
    <dbReference type="NCBI Taxonomy" id="208348"/>
    <lineage>
        <taxon>Eukaryota</taxon>
        <taxon>Fungi</taxon>
        <taxon>Dikarya</taxon>
        <taxon>Basidiomycota</taxon>
        <taxon>Pucciniomycotina</taxon>
        <taxon>Pucciniomycetes</taxon>
        <taxon>Pucciniales</taxon>
        <taxon>Pucciniaceae</taxon>
        <taxon>Puccinia</taxon>
    </lineage>
</organism>
<evidence type="ECO:0000256" key="3">
    <source>
        <dbReference type="RuleBase" id="RU003925"/>
    </source>
</evidence>
<dbReference type="PANTHER" id="PTHR45697">
    <property type="entry name" value="ADP-RIBOSYLATION FACTOR-LIKE PROTEIN 2-RELATED"/>
    <property type="match status" value="1"/>
</dbReference>
<accession>A0ABY7D2C5</accession>
<dbReference type="Pfam" id="PF00025">
    <property type="entry name" value="Arf"/>
    <property type="match status" value="1"/>
</dbReference>
<dbReference type="Gene3D" id="3.40.50.300">
    <property type="entry name" value="P-loop containing nucleotide triphosphate hydrolases"/>
    <property type="match status" value="1"/>
</dbReference>
<dbReference type="InterPro" id="IPR027417">
    <property type="entry name" value="P-loop_NTPase"/>
</dbReference>
<reference evidence="4" key="1">
    <citation type="submission" date="2022-10" db="EMBL/GenBank/DDBJ databases">
        <title>Puccinia triticina Genome sequencing and assembly.</title>
        <authorList>
            <person name="Li C."/>
        </authorList>
    </citation>
    <scope>NUCLEOTIDE SEQUENCE</scope>
    <source>
        <strain evidence="4">Pt15</strain>
    </source>
</reference>
<comment type="similarity">
    <text evidence="3">Belongs to the small GTPase superfamily. Arf family.</text>
</comment>
<protein>
    <recommendedName>
        <fullName evidence="6">ADP-ribosylation factor-like 2</fullName>
    </recommendedName>
</protein>
<keyword evidence="1 3" id="KW-0547">Nucleotide-binding</keyword>
<keyword evidence="5" id="KW-1185">Reference proteome</keyword>
<dbReference type="PROSITE" id="PS51417">
    <property type="entry name" value="ARF"/>
    <property type="match status" value="1"/>
</dbReference>
<dbReference type="SMART" id="SM00175">
    <property type="entry name" value="RAB"/>
    <property type="match status" value="1"/>
</dbReference>
<keyword evidence="2 3" id="KW-0342">GTP-binding</keyword>
<evidence type="ECO:0008006" key="6">
    <source>
        <dbReference type="Google" id="ProtNLM"/>
    </source>
</evidence>
<dbReference type="GeneID" id="77802989"/>
<dbReference type="NCBIfam" id="TIGR00231">
    <property type="entry name" value="small_GTP"/>
    <property type="match status" value="1"/>
</dbReference>
<dbReference type="PRINTS" id="PR00328">
    <property type="entry name" value="SAR1GTPBP"/>
</dbReference>
<dbReference type="SMART" id="SM00177">
    <property type="entry name" value="ARF"/>
    <property type="match status" value="1"/>
</dbReference>
<evidence type="ECO:0000313" key="5">
    <source>
        <dbReference type="Proteomes" id="UP001164743"/>
    </source>
</evidence>
<dbReference type="EMBL" id="CP110432">
    <property type="protein sequence ID" value="WAQ90491.1"/>
    <property type="molecule type" value="Genomic_DNA"/>
</dbReference>
<dbReference type="RefSeq" id="XP_053026046.1">
    <property type="nucleotide sequence ID" value="XM_053162094.1"/>
</dbReference>
<evidence type="ECO:0000256" key="1">
    <source>
        <dbReference type="ARBA" id="ARBA00022741"/>
    </source>
</evidence>
<dbReference type="Proteomes" id="UP001164743">
    <property type="component" value="Chromosome 12A"/>
</dbReference>
<sequence>MGLLTIIRKQRRKEREMRILMLGLDNAGKTTLVRRLKGDLDLSKVMPTLGFNIDTLIHRSYSLNIWDIGGQKTLRPYWRNYFESTDAIIWVIDSTDRARLSDTSIELNQLLLEERLAGASLLVFANKHDLAGALSLEEIEQALALKAKPTGHRYRIMACSAISGMNVMEGLDWVVDEVASRLYLLQ</sequence>
<evidence type="ECO:0000256" key="2">
    <source>
        <dbReference type="ARBA" id="ARBA00023134"/>
    </source>
</evidence>
<gene>
    <name evidence="4" type="ORF">PtA15_12A481</name>
</gene>
<dbReference type="InterPro" id="IPR005225">
    <property type="entry name" value="Small_GTP-bd"/>
</dbReference>
<dbReference type="SUPFAM" id="SSF52540">
    <property type="entry name" value="P-loop containing nucleoside triphosphate hydrolases"/>
    <property type="match status" value="1"/>
</dbReference>
<proteinExistence type="inferred from homology"/>
<dbReference type="InterPro" id="IPR006689">
    <property type="entry name" value="Small_GTPase_ARF/SAR"/>
</dbReference>
<name>A0ABY7D2C5_9BASI</name>
<dbReference type="InterPro" id="IPR044612">
    <property type="entry name" value="ARL2/3"/>
</dbReference>